<dbReference type="InterPro" id="IPR027372">
    <property type="entry name" value="Phytase-like_dom"/>
</dbReference>
<dbReference type="Pfam" id="PF22494">
    <property type="entry name" value="choice_anch_I"/>
    <property type="match status" value="1"/>
</dbReference>
<proteinExistence type="predicted"/>
<evidence type="ECO:0000259" key="3">
    <source>
        <dbReference type="Pfam" id="PF13449"/>
    </source>
</evidence>
<feature type="region of interest" description="Disordered" evidence="1">
    <location>
        <begin position="1064"/>
        <end position="1125"/>
    </location>
</feature>
<dbReference type="PANTHER" id="PTHR46928:SF1">
    <property type="entry name" value="MESENCHYME-SPECIFIC CELL SURFACE GLYCOPROTEIN"/>
    <property type="match status" value="1"/>
</dbReference>
<dbReference type="EMBL" id="HBIS01008497">
    <property type="protein sequence ID" value="CAE0613288.1"/>
    <property type="molecule type" value="Transcribed_RNA"/>
</dbReference>
<gene>
    <name evidence="5" type="ORF">PSAL00342_LOCUS7187</name>
</gene>
<name>A0A7S3UG99_9CHLO</name>
<evidence type="ECO:0000313" key="5">
    <source>
        <dbReference type="EMBL" id="CAE0613288.1"/>
    </source>
</evidence>
<dbReference type="InterPro" id="IPR052956">
    <property type="entry name" value="Mesenchyme-surface_protein"/>
</dbReference>
<feature type="signal peptide" evidence="2">
    <location>
        <begin position="1"/>
        <end position="33"/>
    </location>
</feature>
<feature type="domain" description="Phytase-like" evidence="3">
    <location>
        <begin position="196"/>
        <end position="497"/>
    </location>
</feature>
<feature type="region of interest" description="Disordered" evidence="1">
    <location>
        <begin position="934"/>
        <end position="966"/>
    </location>
</feature>
<evidence type="ECO:0008006" key="6">
    <source>
        <dbReference type="Google" id="ProtNLM"/>
    </source>
</evidence>
<feature type="compositionally biased region" description="Basic and acidic residues" evidence="1">
    <location>
        <begin position="942"/>
        <end position="966"/>
    </location>
</feature>
<accession>A0A7S3UG99</accession>
<dbReference type="Pfam" id="PF13449">
    <property type="entry name" value="Phytase-like"/>
    <property type="match status" value="1"/>
</dbReference>
<keyword evidence="2" id="KW-0732">Signal</keyword>
<feature type="compositionally biased region" description="Pro residues" evidence="1">
    <location>
        <begin position="1070"/>
        <end position="1101"/>
    </location>
</feature>
<dbReference type="AlphaFoldDB" id="A0A7S3UG99"/>
<feature type="domain" description="Choice-of-anchor I" evidence="4">
    <location>
        <begin position="611"/>
        <end position="1006"/>
    </location>
</feature>
<sequence length="1152" mass="125505">MRRVPRRALAFEMNAFSLAFSVTCLSLVHDVLAQNCYPNCPQLTPDILPDGSADTGGNTMISAVVIGSYVLATPAGIRGFNPFLRDEEAINSASLSGNECLQRPFYSTCADTPAIASGLSLLGQNENKTLQFLGITDRGPNQDCGDCFDNQADPTLVGNGTVNFNSGKGFPVPQFSPTFGIIQMGINSTATVTESCYLKDTLMQPVTGISTNPNDDTPRTAWCEADLEFDPNGQDSEDIHMLPGTNYAMIVDEYLPSVSVVNADFTSERCGEILVRYIPSGMQTAVVNSTYPVKAILPASLSGRRANRGFEALAVIQNKAIVMLQSAMDVDSSRSGRESEIIPAIVLNITDPLHATYLGTKYYAGDSAANGYWVSPRTSQRDIKVSAASWASQFLTEVGLEEEKEYVFMLERAQAQVKIYLVDFESATLTDESAISAANATLIMDPWDLECGNGIHTARKSLIFDSSTTVNFTFSDKMEGFAFLNSNVLLLGDDNDFGLEGNGATSFVLVQLAESVLNKFDQFSVRPSCNIHLKRLGGISGIKAETETVDPVREIALVGGGSEFVLLNYSNPSSLGLLKTVPIVGGGDLNDMQQCNGYAFLAISGPKQISNGYLCHISMEELIMGNTEQLNVNGNHCTELIGAVLPDMLVLTENCSTVVLAIEGEPLQPDPDTEDLFDASLYETAEGGVYIVALDWTEGVPEIASRKFLNLTHLNDMADDYVARGVRWVSKRFAAIDPEKFSFSKDLQPEYVTILPGQQEALVVCQENNAILHVDLVRQEILELYPLPYKQWEGFDLDASDRDGMINLKRYPIWGMPQPDAIESFLHNGEVYFAVAGEGDSWEFEEFRGKDYASAGLNVSNMSNATISMLENNSQLGRIKFSIAPPGHDGESFRELYAFGSRSWSICLLNSTGVHLVYDSGSDLEEAHAEQPFRNTFNIDAEPEKGQDTPHDQYDKRSDDKGPEPETVKIHMIDGIRMLFLSNERTSTMMIYDIDDPTMPEPVYMKRLSPVSGSMSKAWDSIIADGALGVSDPESFTVLHEAKLLLVAGSYSETFEVYKIVTYSEDNTGSPPPPNGDSPPLPGDDIQPPMPQGPPSPPSGSSPPSSDSPMPPEEETTPPPDDVSSSNTAPVFILNHVYFVGIIACNVLLRQL</sequence>
<evidence type="ECO:0000259" key="4">
    <source>
        <dbReference type="Pfam" id="PF22494"/>
    </source>
</evidence>
<feature type="chain" id="PRO_5031158808" description="Phytase-like domain-containing protein" evidence="2">
    <location>
        <begin position="34"/>
        <end position="1152"/>
    </location>
</feature>
<protein>
    <recommendedName>
        <fullName evidence="6">Phytase-like domain-containing protein</fullName>
    </recommendedName>
</protein>
<reference evidence="5" key="1">
    <citation type="submission" date="2021-01" db="EMBL/GenBank/DDBJ databases">
        <authorList>
            <person name="Corre E."/>
            <person name="Pelletier E."/>
            <person name="Niang G."/>
            <person name="Scheremetjew M."/>
            <person name="Finn R."/>
            <person name="Kale V."/>
            <person name="Holt S."/>
            <person name="Cochrane G."/>
            <person name="Meng A."/>
            <person name="Brown T."/>
            <person name="Cohen L."/>
        </authorList>
    </citation>
    <scope>NUCLEOTIDE SEQUENCE</scope>
    <source>
        <strain evidence="5">CCMP1897</strain>
    </source>
</reference>
<evidence type="ECO:0000256" key="2">
    <source>
        <dbReference type="SAM" id="SignalP"/>
    </source>
</evidence>
<dbReference type="PANTHER" id="PTHR46928">
    <property type="entry name" value="MESENCHYME-SPECIFIC CELL SURFACE GLYCOPROTEIN"/>
    <property type="match status" value="1"/>
</dbReference>
<evidence type="ECO:0000256" key="1">
    <source>
        <dbReference type="SAM" id="MobiDB-lite"/>
    </source>
</evidence>
<dbReference type="InterPro" id="IPR055188">
    <property type="entry name" value="Choice_anch_I"/>
</dbReference>
<organism evidence="5">
    <name type="scientific">Picocystis salinarum</name>
    <dbReference type="NCBI Taxonomy" id="88271"/>
    <lineage>
        <taxon>Eukaryota</taxon>
        <taxon>Viridiplantae</taxon>
        <taxon>Chlorophyta</taxon>
        <taxon>Picocystophyceae</taxon>
        <taxon>Picocystales</taxon>
        <taxon>Picocystaceae</taxon>
        <taxon>Picocystis</taxon>
    </lineage>
</organism>